<name>A0ABQ9WT82_9EUKA</name>
<feature type="compositionally biased region" description="Basic residues" evidence="1">
    <location>
        <begin position="50"/>
        <end position="67"/>
    </location>
</feature>
<feature type="region of interest" description="Disordered" evidence="1">
    <location>
        <begin position="31"/>
        <end position="74"/>
    </location>
</feature>
<evidence type="ECO:0000256" key="1">
    <source>
        <dbReference type="SAM" id="MobiDB-lite"/>
    </source>
</evidence>
<organism evidence="2 3">
    <name type="scientific">Blattamonas nauphoetae</name>
    <dbReference type="NCBI Taxonomy" id="2049346"/>
    <lineage>
        <taxon>Eukaryota</taxon>
        <taxon>Metamonada</taxon>
        <taxon>Preaxostyla</taxon>
        <taxon>Oxymonadida</taxon>
        <taxon>Blattamonas</taxon>
    </lineage>
</organism>
<gene>
    <name evidence="2" type="ORF">BLNAU_22375</name>
</gene>
<comment type="caution">
    <text evidence="2">The sequence shown here is derived from an EMBL/GenBank/DDBJ whole genome shotgun (WGS) entry which is preliminary data.</text>
</comment>
<accession>A0ABQ9WT82</accession>
<proteinExistence type="predicted"/>
<evidence type="ECO:0000313" key="2">
    <source>
        <dbReference type="EMBL" id="KAK2942705.1"/>
    </source>
</evidence>
<protein>
    <submittedName>
        <fullName evidence="2">Uncharacterized protein</fullName>
    </submittedName>
</protein>
<evidence type="ECO:0000313" key="3">
    <source>
        <dbReference type="Proteomes" id="UP001281761"/>
    </source>
</evidence>
<keyword evidence="3" id="KW-1185">Reference proteome</keyword>
<sequence>MDSFNLNCHLFSYSSQLSKPEATLLAQICPSNRQTPPETVHSYHSEFHDRAKRQRSKQKTSKSRKSHVFPTIPPSDGACLDFSLQPLQRTEFPSDVMEERS</sequence>
<reference evidence="2 3" key="1">
    <citation type="journal article" date="2022" name="bioRxiv">
        <title>Genomics of Preaxostyla Flagellates Illuminates Evolutionary Transitions and the Path Towards Mitochondrial Loss.</title>
        <authorList>
            <person name="Novak L.V.F."/>
            <person name="Treitli S.C."/>
            <person name="Pyrih J."/>
            <person name="Halakuc P."/>
            <person name="Pipaliya S.V."/>
            <person name="Vacek V."/>
            <person name="Brzon O."/>
            <person name="Soukal P."/>
            <person name="Eme L."/>
            <person name="Dacks J.B."/>
            <person name="Karnkowska A."/>
            <person name="Elias M."/>
            <person name="Hampl V."/>
        </authorList>
    </citation>
    <scope>NUCLEOTIDE SEQUENCE [LARGE SCALE GENOMIC DNA]</scope>
    <source>
        <strain evidence="2">NAU3</strain>
        <tissue evidence="2">Gut</tissue>
    </source>
</reference>
<dbReference type="Proteomes" id="UP001281761">
    <property type="component" value="Unassembled WGS sequence"/>
</dbReference>
<dbReference type="EMBL" id="JARBJD010000388">
    <property type="protein sequence ID" value="KAK2942705.1"/>
    <property type="molecule type" value="Genomic_DNA"/>
</dbReference>